<evidence type="ECO:0000256" key="4">
    <source>
        <dbReference type="ARBA" id="ARBA00061204"/>
    </source>
</evidence>
<evidence type="ECO:0000256" key="3">
    <source>
        <dbReference type="ARBA" id="ARBA00023306"/>
    </source>
</evidence>
<evidence type="ECO:0000313" key="9">
    <source>
        <dbReference type="Proteomes" id="UP001341281"/>
    </source>
</evidence>
<dbReference type="GO" id="GO:0006357">
    <property type="term" value="P:regulation of transcription by RNA polymerase II"/>
    <property type="evidence" value="ECO:0007669"/>
    <property type="project" value="InterPro"/>
</dbReference>
<dbReference type="FunFam" id="1.10.472.10:FF:000028">
    <property type="entry name" value="Cyclin-T1-5 like"/>
    <property type="match status" value="1"/>
</dbReference>
<feature type="domain" description="Cyclin-like" evidence="7">
    <location>
        <begin position="227"/>
        <end position="329"/>
    </location>
</feature>
<dbReference type="GO" id="GO:0016538">
    <property type="term" value="F:cyclin-dependent protein serine/threonine kinase regulator activity"/>
    <property type="evidence" value="ECO:0007669"/>
    <property type="project" value="InterPro"/>
</dbReference>
<evidence type="ECO:0000256" key="5">
    <source>
        <dbReference type="RuleBase" id="RU000383"/>
    </source>
</evidence>
<dbReference type="Gene3D" id="1.10.472.10">
    <property type="entry name" value="Cyclin-like"/>
    <property type="match status" value="2"/>
</dbReference>
<evidence type="ECO:0000256" key="6">
    <source>
        <dbReference type="SAM" id="MobiDB-lite"/>
    </source>
</evidence>
<dbReference type="SUPFAM" id="SSF47954">
    <property type="entry name" value="Cyclin-like"/>
    <property type="match status" value="2"/>
</dbReference>
<dbReference type="GO" id="GO:0051301">
    <property type="term" value="P:cell division"/>
    <property type="evidence" value="ECO:0007669"/>
    <property type="project" value="UniProtKB-KW"/>
</dbReference>
<feature type="compositionally biased region" description="Basic and acidic residues" evidence="6">
    <location>
        <begin position="656"/>
        <end position="690"/>
    </location>
</feature>
<comment type="similarity">
    <text evidence="4">Belongs to the cyclin family. Cyclin T subfamily.</text>
</comment>
<dbReference type="PANTHER" id="PTHR10026">
    <property type="entry name" value="CYCLIN"/>
    <property type="match status" value="1"/>
</dbReference>
<dbReference type="AlphaFoldDB" id="A0AAQ3X1W6"/>
<dbReference type="Pfam" id="PF00134">
    <property type="entry name" value="Cyclin_N"/>
    <property type="match status" value="1"/>
</dbReference>
<dbReference type="CDD" id="cd20588">
    <property type="entry name" value="CYCLIN_AcCycT_rpt2"/>
    <property type="match status" value="1"/>
</dbReference>
<keyword evidence="2 5" id="KW-0195">Cyclin</keyword>
<name>A0AAQ3X1W6_PASNO</name>
<dbReference type="InterPro" id="IPR036915">
    <property type="entry name" value="Cyclin-like_sf"/>
</dbReference>
<dbReference type="SMART" id="SM00385">
    <property type="entry name" value="CYCLIN"/>
    <property type="match status" value="2"/>
</dbReference>
<organism evidence="8 9">
    <name type="scientific">Paspalum notatum var. saurae</name>
    <dbReference type="NCBI Taxonomy" id="547442"/>
    <lineage>
        <taxon>Eukaryota</taxon>
        <taxon>Viridiplantae</taxon>
        <taxon>Streptophyta</taxon>
        <taxon>Embryophyta</taxon>
        <taxon>Tracheophyta</taxon>
        <taxon>Spermatophyta</taxon>
        <taxon>Magnoliopsida</taxon>
        <taxon>Liliopsida</taxon>
        <taxon>Poales</taxon>
        <taxon>Poaceae</taxon>
        <taxon>PACMAD clade</taxon>
        <taxon>Panicoideae</taxon>
        <taxon>Andropogonodae</taxon>
        <taxon>Paspaleae</taxon>
        <taxon>Paspalinae</taxon>
        <taxon>Paspalum</taxon>
    </lineage>
</organism>
<evidence type="ECO:0000256" key="2">
    <source>
        <dbReference type="ARBA" id="ARBA00023127"/>
    </source>
</evidence>
<dbReference type="Pfam" id="PF21797">
    <property type="entry name" value="CycT2-like_C"/>
    <property type="match status" value="1"/>
</dbReference>
<evidence type="ECO:0000256" key="1">
    <source>
        <dbReference type="ARBA" id="ARBA00022618"/>
    </source>
</evidence>
<feature type="compositionally biased region" description="Basic and acidic residues" evidence="6">
    <location>
        <begin position="525"/>
        <end position="534"/>
    </location>
</feature>
<feature type="compositionally biased region" description="Polar residues" evidence="6">
    <location>
        <begin position="535"/>
        <end position="544"/>
    </location>
</feature>
<protein>
    <recommendedName>
        <fullName evidence="7">Cyclin-like domain-containing protein</fullName>
    </recommendedName>
</protein>
<feature type="domain" description="Cyclin-like" evidence="7">
    <location>
        <begin position="342"/>
        <end position="440"/>
    </location>
</feature>
<feature type="region of interest" description="Disordered" evidence="6">
    <location>
        <begin position="63"/>
        <end position="116"/>
    </location>
</feature>
<feature type="region of interest" description="Disordered" evidence="6">
    <location>
        <begin position="611"/>
        <end position="690"/>
    </location>
</feature>
<proteinExistence type="inferred from homology"/>
<gene>
    <name evidence="8" type="ORF">U9M48_029274</name>
</gene>
<accession>A0AAQ3X1W6</accession>
<dbReference type="InterPro" id="IPR043198">
    <property type="entry name" value="Cyclin/Ssn8"/>
</dbReference>
<feature type="region of interest" description="Disordered" evidence="6">
    <location>
        <begin position="470"/>
        <end position="599"/>
    </location>
</feature>
<dbReference type="InterPro" id="IPR006671">
    <property type="entry name" value="Cyclin_N"/>
</dbReference>
<dbReference type="InterPro" id="IPR013763">
    <property type="entry name" value="Cyclin-like_dom"/>
</dbReference>
<keyword evidence="9" id="KW-1185">Reference proteome</keyword>
<keyword evidence="3" id="KW-0131">Cell cycle</keyword>
<feature type="compositionally biased region" description="Polar residues" evidence="6">
    <location>
        <begin position="503"/>
        <end position="521"/>
    </location>
</feature>
<dbReference type="CDD" id="cd20587">
    <property type="entry name" value="CYCLIN_AcCycT_rpt1"/>
    <property type="match status" value="1"/>
</dbReference>
<evidence type="ECO:0000259" key="7">
    <source>
        <dbReference type="SMART" id="SM00385"/>
    </source>
</evidence>
<dbReference type="FunFam" id="1.10.472.10:FF:000026">
    <property type="entry name" value="Cyclin-T1-5 like"/>
    <property type="match status" value="1"/>
</dbReference>
<dbReference type="Proteomes" id="UP001341281">
    <property type="component" value="Chromosome 06"/>
</dbReference>
<sequence>MDELGGPMQQGSEGIATQPKLQCKPTLYRLGLVSEVVHSPAVQCNSRSGLGWVLKLGSIPGPGAHVPRRDQPSKNKPARVPAPLSLASHAGSQPRRSPHTIATTPPPPHPHPAALRPRLPRLVSPFRAARTSGVTCPFSVTLPSLLLQISEKRRGTSCMDAMQTSDSSHHGIVENSPYRIPYGKHAEGGKLGSSWYFSRKEIEENSLSRRDGIDMKKESYFRKTYCTFLQDLGMRLQVPQVTIATAIVFCHRFFLRQSHAKNDRRTIATVCMFLAGKVEETPRPLRDVIILSYEIIHKKDPAEVQRIKQKEVYEQQKELILIGERVVLVTLGFDLNIHHPYKTLVEAIKRFKVAQNALAQVAWNFVNDGLRTSLCLQFKPHHIAAGAIFLAAKFLKVKLPSDGEKVWWQEFDVTPRHLEGRAKGCANTVECGRIVDALYSVHRVEFEIEGGSGIEEISNQILELYEQNKVAPPPLQGNDTDRSPASVANPHPRTPGKAPGTVEATTAQEYQASRQSSQQSVPLHRGYDHAHPEKQNSNQRTPQNEARGGAVNSSDEPKTSSSMMDAMKKIDKDKVKAALEKQRRKSKGGVPRKFDVMDDDDLIERELEHGVELAAEGEMIRQERRQSWPHPAHREDLQKATRVPENTEEGELSTDSQEHRSPDLDNQKRKDSHDHWNYDRGERDNKRLRP</sequence>
<feature type="compositionally biased region" description="Basic and acidic residues" evidence="6">
    <location>
        <begin position="618"/>
        <end position="639"/>
    </location>
</feature>
<reference evidence="8 9" key="1">
    <citation type="submission" date="2024-02" db="EMBL/GenBank/DDBJ databases">
        <title>High-quality chromosome-scale genome assembly of Pensacola bahiagrass (Paspalum notatum Flugge var. saurae).</title>
        <authorList>
            <person name="Vega J.M."/>
            <person name="Podio M."/>
            <person name="Orjuela J."/>
            <person name="Siena L.A."/>
            <person name="Pessino S.C."/>
            <person name="Combes M.C."/>
            <person name="Mariac C."/>
            <person name="Albertini E."/>
            <person name="Pupilli F."/>
            <person name="Ortiz J.P.A."/>
            <person name="Leblanc O."/>
        </authorList>
    </citation>
    <scope>NUCLEOTIDE SEQUENCE [LARGE SCALE GENOMIC DNA]</scope>
    <source>
        <strain evidence="8">R1</strain>
        <tissue evidence="8">Leaf</tissue>
    </source>
</reference>
<keyword evidence="1" id="KW-0132">Cell division</keyword>
<evidence type="ECO:0000313" key="8">
    <source>
        <dbReference type="EMBL" id="WVZ81951.1"/>
    </source>
</evidence>
<feature type="compositionally biased region" description="Basic and acidic residues" evidence="6">
    <location>
        <begin position="566"/>
        <end position="581"/>
    </location>
</feature>
<dbReference type="EMBL" id="CP144750">
    <property type="protein sequence ID" value="WVZ81951.1"/>
    <property type="molecule type" value="Genomic_DNA"/>
</dbReference>